<dbReference type="AlphaFoldDB" id="A0A820QI54"/>
<evidence type="ECO:0000313" key="1">
    <source>
        <dbReference type="EMBL" id="CAF4424590.1"/>
    </source>
</evidence>
<dbReference type="Proteomes" id="UP000663868">
    <property type="component" value="Unassembled WGS sequence"/>
</dbReference>
<name>A0A820QI54_9BILA</name>
<protein>
    <submittedName>
        <fullName evidence="1">Uncharacterized protein</fullName>
    </submittedName>
</protein>
<accession>A0A820QI54</accession>
<proteinExistence type="predicted"/>
<comment type="caution">
    <text evidence="1">The sequence shown here is derived from an EMBL/GenBank/DDBJ whole genome shotgun (WGS) entry which is preliminary data.</text>
</comment>
<sequence>MLEFPNLQCSQNAATAAGNLLISIHKMTTQTQITNEKQLVQDECDRLLIDFIPTLCTIINTSSSRSMAQITLDVVK</sequence>
<dbReference type="EMBL" id="CAJOBB010027673">
    <property type="protein sequence ID" value="CAF4424590.1"/>
    <property type="molecule type" value="Genomic_DNA"/>
</dbReference>
<gene>
    <name evidence="1" type="ORF">KXQ929_LOCUS52407</name>
</gene>
<reference evidence="1" key="1">
    <citation type="submission" date="2021-02" db="EMBL/GenBank/DDBJ databases">
        <authorList>
            <person name="Nowell W R."/>
        </authorList>
    </citation>
    <scope>NUCLEOTIDE SEQUENCE</scope>
</reference>
<organism evidence="1 2">
    <name type="scientific">Adineta steineri</name>
    <dbReference type="NCBI Taxonomy" id="433720"/>
    <lineage>
        <taxon>Eukaryota</taxon>
        <taxon>Metazoa</taxon>
        <taxon>Spiralia</taxon>
        <taxon>Gnathifera</taxon>
        <taxon>Rotifera</taxon>
        <taxon>Eurotatoria</taxon>
        <taxon>Bdelloidea</taxon>
        <taxon>Adinetida</taxon>
        <taxon>Adinetidae</taxon>
        <taxon>Adineta</taxon>
    </lineage>
</organism>
<feature type="non-terminal residue" evidence="1">
    <location>
        <position position="1"/>
    </location>
</feature>
<evidence type="ECO:0000313" key="2">
    <source>
        <dbReference type="Proteomes" id="UP000663868"/>
    </source>
</evidence>